<dbReference type="InterPro" id="IPR044216">
    <property type="entry name" value="WDL7"/>
</dbReference>
<feature type="region of interest" description="Disordered" evidence="1">
    <location>
        <begin position="1"/>
        <end position="35"/>
    </location>
</feature>
<organism evidence="2 4">
    <name type="scientific">Ilex paraguariensis</name>
    <name type="common">yerba mate</name>
    <dbReference type="NCBI Taxonomy" id="185542"/>
    <lineage>
        <taxon>Eukaryota</taxon>
        <taxon>Viridiplantae</taxon>
        <taxon>Streptophyta</taxon>
        <taxon>Embryophyta</taxon>
        <taxon>Tracheophyta</taxon>
        <taxon>Spermatophyta</taxon>
        <taxon>Magnoliopsida</taxon>
        <taxon>eudicotyledons</taxon>
        <taxon>Gunneridae</taxon>
        <taxon>Pentapetalae</taxon>
        <taxon>asterids</taxon>
        <taxon>campanulids</taxon>
        <taxon>Aquifoliales</taxon>
        <taxon>Aquifoliaceae</taxon>
        <taxon>Ilex</taxon>
    </lineage>
</organism>
<accession>A0ABC8SF72</accession>
<evidence type="ECO:0000313" key="4">
    <source>
        <dbReference type="Proteomes" id="UP001642360"/>
    </source>
</evidence>
<feature type="compositionally biased region" description="Polar residues" evidence="1">
    <location>
        <begin position="7"/>
        <end position="17"/>
    </location>
</feature>
<name>A0ABC8SF72_9AQUA</name>
<feature type="compositionally biased region" description="Polar residues" evidence="1">
    <location>
        <begin position="52"/>
        <end position="72"/>
    </location>
</feature>
<feature type="compositionally biased region" description="Low complexity" evidence="1">
    <location>
        <begin position="19"/>
        <end position="29"/>
    </location>
</feature>
<protein>
    <submittedName>
        <fullName evidence="2">Uncharacterized protein</fullName>
    </submittedName>
</protein>
<feature type="region of interest" description="Disordered" evidence="1">
    <location>
        <begin position="139"/>
        <end position="161"/>
    </location>
</feature>
<dbReference type="PANTHER" id="PTHR47067">
    <property type="entry name" value="TPX2 (TARGETING PROTEIN FOR XKLP2) PROTEIN FAMILY-RELATED"/>
    <property type="match status" value="1"/>
</dbReference>
<dbReference type="EMBL" id="CAUOFW020005969">
    <property type="protein sequence ID" value="CAK9172387.1"/>
    <property type="molecule type" value="Genomic_DNA"/>
</dbReference>
<feature type="region of interest" description="Disordered" evidence="1">
    <location>
        <begin position="52"/>
        <end position="86"/>
    </location>
</feature>
<keyword evidence="4" id="KW-1185">Reference proteome</keyword>
<sequence>MDKKSFTPKSLQKSINFASRASESSKTSSPIPHNVGNSRIIKAFIKTSKYGSTQQTPTRVLTSPSLPSTYPQTFVDPRKTDNATPNNMMTAKVSMEKKSSTPKSLHMSINFASRANETNKTSSPLIHNIGNSRIVKAFDKTSKDSSTQQTPTRASVNGVSKHPSVTHLAECRRSKALLDQFLETECWVGNHIPYL</sequence>
<proteinExistence type="predicted"/>
<dbReference type="AlphaFoldDB" id="A0ABC8SF72"/>
<feature type="compositionally biased region" description="Polar residues" evidence="1">
    <location>
        <begin position="144"/>
        <end position="158"/>
    </location>
</feature>
<evidence type="ECO:0000313" key="3">
    <source>
        <dbReference type="EMBL" id="CAK9172387.1"/>
    </source>
</evidence>
<evidence type="ECO:0000313" key="2">
    <source>
        <dbReference type="EMBL" id="CAK9155841.1"/>
    </source>
</evidence>
<gene>
    <name evidence="2" type="ORF">ILEXP_LOCUS24254</name>
    <name evidence="3" type="ORF">ILEXP_LOCUS42033</name>
</gene>
<dbReference type="EMBL" id="CAUOFW020002747">
    <property type="protein sequence ID" value="CAK9155841.1"/>
    <property type="molecule type" value="Genomic_DNA"/>
</dbReference>
<dbReference type="Proteomes" id="UP001642360">
    <property type="component" value="Unassembled WGS sequence"/>
</dbReference>
<reference evidence="2 4" key="1">
    <citation type="submission" date="2024-02" db="EMBL/GenBank/DDBJ databases">
        <authorList>
            <person name="Vignale AGUSTIN F."/>
            <person name="Sosa J E."/>
            <person name="Modenutti C."/>
        </authorList>
    </citation>
    <scope>NUCLEOTIDE SEQUENCE [LARGE SCALE GENOMIC DNA]</scope>
</reference>
<evidence type="ECO:0000256" key="1">
    <source>
        <dbReference type="SAM" id="MobiDB-lite"/>
    </source>
</evidence>
<comment type="caution">
    <text evidence="2">The sequence shown here is derived from an EMBL/GenBank/DDBJ whole genome shotgun (WGS) entry which is preliminary data.</text>
</comment>
<dbReference type="PANTHER" id="PTHR47067:SF16">
    <property type="entry name" value="TPX2 (TARGETING PROTEIN FOR XKLP2) PROTEIN FAMILY"/>
    <property type="match status" value="1"/>
</dbReference>